<evidence type="ECO:0000313" key="2">
    <source>
        <dbReference type="EMBL" id="KAF2591246.1"/>
    </source>
</evidence>
<dbReference type="AlphaFoldDB" id="A0A8S9KD24"/>
<dbReference type="EMBL" id="QGKW02000007">
    <property type="protein sequence ID" value="KAF2617734.1"/>
    <property type="molecule type" value="Genomic_DNA"/>
</dbReference>
<comment type="caution">
    <text evidence="2">The sequence shown here is derived from an EMBL/GenBank/DDBJ whole genome shotgun (WGS) entry which is preliminary data.</text>
</comment>
<feature type="compositionally biased region" description="Basic and acidic residues" evidence="1">
    <location>
        <begin position="7"/>
        <end position="24"/>
    </location>
</feature>
<accession>A0A8S9KD24</accession>
<dbReference type="EMBL" id="QGKY02000190">
    <property type="protein sequence ID" value="KAF2591246.1"/>
    <property type="molecule type" value="Genomic_DNA"/>
</dbReference>
<dbReference type="Proteomes" id="UP000712281">
    <property type="component" value="Unassembled WGS sequence"/>
</dbReference>
<protein>
    <submittedName>
        <fullName evidence="2">Uncharacterized protein</fullName>
    </submittedName>
</protein>
<organism evidence="2">
    <name type="scientific">Brassica cretica</name>
    <name type="common">Mustard</name>
    <dbReference type="NCBI Taxonomy" id="69181"/>
    <lineage>
        <taxon>Eukaryota</taxon>
        <taxon>Viridiplantae</taxon>
        <taxon>Streptophyta</taxon>
        <taxon>Embryophyta</taxon>
        <taxon>Tracheophyta</taxon>
        <taxon>Spermatophyta</taxon>
        <taxon>Magnoliopsida</taxon>
        <taxon>eudicotyledons</taxon>
        <taxon>Gunneridae</taxon>
        <taxon>Pentapetalae</taxon>
        <taxon>rosids</taxon>
        <taxon>malvids</taxon>
        <taxon>Brassicales</taxon>
        <taxon>Brassicaceae</taxon>
        <taxon>Brassiceae</taxon>
        <taxon>Brassica</taxon>
    </lineage>
</organism>
<evidence type="ECO:0000256" key="1">
    <source>
        <dbReference type="SAM" id="MobiDB-lite"/>
    </source>
</evidence>
<proteinExistence type="predicted"/>
<evidence type="ECO:0000313" key="3">
    <source>
        <dbReference type="EMBL" id="KAF2617734.1"/>
    </source>
</evidence>
<gene>
    <name evidence="3" type="ORF">F2Q68_00039507</name>
    <name evidence="2" type="ORF">F2Q70_00038823</name>
</gene>
<sequence>MHTSRSLRSDRARAKARSLRSDRARAKARSLLGSKMVTTKLTSKSPRNTSMSFVGVKNGYDEVNIQNVRRRKRELSSTNTFSKYILSYEKLCGGNTRHQTRARKRSLRSDRTRVPLGRYVATELEPKLGRYVATERSFRSLAT</sequence>
<feature type="region of interest" description="Disordered" evidence="1">
    <location>
        <begin position="1"/>
        <end position="24"/>
    </location>
</feature>
<reference evidence="2" key="1">
    <citation type="submission" date="2019-12" db="EMBL/GenBank/DDBJ databases">
        <title>Genome sequencing and annotation of Brassica cretica.</title>
        <authorList>
            <person name="Studholme D.J."/>
            <person name="Sarris P.F."/>
        </authorList>
    </citation>
    <scope>NUCLEOTIDE SEQUENCE</scope>
    <source>
        <strain evidence="3">PFS-001/15</strain>
        <strain evidence="2">PFS-102/07</strain>
        <tissue evidence="2">Leaf</tissue>
    </source>
</reference>
<name>A0A8S9KD24_BRACR</name>